<reference evidence="1" key="1">
    <citation type="journal article" date="2023" name="G3 (Bethesda)">
        <title>A reference genome for the long-term kleptoplast-retaining sea slug Elysia crispata morphotype clarki.</title>
        <authorList>
            <person name="Eastman K.E."/>
            <person name="Pendleton A.L."/>
            <person name="Shaikh M.A."/>
            <person name="Suttiyut T."/>
            <person name="Ogas R."/>
            <person name="Tomko P."/>
            <person name="Gavelis G."/>
            <person name="Widhalm J.R."/>
            <person name="Wisecaver J.H."/>
        </authorList>
    </citation>
    <scope>NUCLEOTIDE SEQUENCE</scope>
    <source>
        <strain evidence="1">ECLA1</strain>
    </source>
</reference>
<dbReference type="EMBL" id="JAWDGP010004298">
    <property type="protein sequence ID" value="KAK3765526.1"/>
    <property type="molecule type" value="Genomic_DNA"/>
</dbReference>
<protein>
    <submittedName>
        <fullName evidence="1">Uncharacterized protein</fullName>
    </submittedName>
</protein>
<dbReference type="Proteomes" id="UP001283361">
    <property type="component" value="Unassembled WGS sequence"/>
</dbReference>
<sequence length="175" mass="19603">MSLAFEKRARFRNRIGHITSHARKSKKVDLEDQTAKLHTNLGVKCILQAINSNFLVTHDTCSAHVSEHSNLKTNLSEDLGSNIFDAACQRLLTQQHLPYSLLKTVVTQQHLPSILPKTVVTQQHFPYSFPKTVVTQQHLLSSLPKTVVTQQHLLSSLPKTVVTQQYLGNNCTIGD</sequence>
<evidence type="ECO:0000313" key="1">
    <source>
        <dbReference type="EMBL" id="KAK3765526.1"/>
    </source>
</evidence>
<keyword evidence="2" id="KW-1185">Reference proteome</keyword>
<accession>A0AAE1DCK0</accession>
<organism evidence="1 2">
    <name type="scientific">Elysia crispata</name>
    <name type="common">lettuce slug</name>
    <dbReference type="NCBI Taxonomy" id="231223"/>
    <lineage>
        <taxon>Eukaryota</taxon>
        <taxon>Metazoa</taxon>
        <taxon>Spiralia</taxon>
        <taxon>Lophotrochozoa</taxon>
        <taxon>Mollusca</taxon>
        <taxon>Gastropoda</taxon>
        <taxon>Heterobranchia</taxon>
        <taxon>Euthyneura</taxon>
        <taxon>Panpulmonata</taxon>
        <taxon>Sacoglossa</taxon>
        <taxon>Placobranchoidea</taxon>
        <taxon>Plakobranchidae</taxon>
        <taxon>Elysia</taxon>
    </lineage>
</organism>
<comment type="caution">
    <text evidence="1">The sequence shown here is derived from an EMBL/GenBank/DDBJ whole genome shotgun (WGS) entry which is preliminary data.</text>
</comment>
<evidence type="ECO:0000313" key="2">
    <source>
        <dbReference type="Proteomes" id="UP001283361"/>
    </source>
</evidence>
<name>A0AAE1DCK0_9GAST</name>
<proteinExistence type="predicted"/>
<dbReference type="AlphaFoldDB" id="A0AAE1DCK0"/>
<gene>
    <name evidence="1" type="ORF">RRG08_054050</name>
</gene>